<dbReference type="EMBL" id="FUYE01000003">
    <property type="protein sequence ID" value="SKA84296.1"/>
    <property type="molecule type" value="Genomic_DNA"/>
</dbReference>
<evidence type="ECO:0000313" key="2">
    <source>
        <dbReference type="EMBL" id="SKA84296.1"/>
    </source>
</evidence>
<evidence type="ECO:0000256" key="1">
    <source>
        <dbReference type="SAM" id="SignalP"/>
    </source>
</evidence>
<accession>A0A1T4X420</accession>
<protein>
    <submittedName>
        <fullName evidence="2">Uncharacterized protein</fullName>
    </submittedName>
</protein>
<name>A0A1T4X420_9BACT</name>
<keyword evidence="3" id="KW-1185">Reference proteome</keyword>
<dbReference type="STRING" id="48467.SAMN02745166_00998"/>
<evidence type="ECO:0000313" key="3">
    <source>
        <dbReference type="Proteomes" id="UP000190774"/>
    </source>
</evidence>
<keyword evidence="1" id="KW-0732">Signal</keyword>
<reference evidence="3" key="1">
    <citation type="submission" date="2017-02" db="EMBL/GenBank/DDBJ databases">
        <authorList>
            <person name="Varghese N."/>
            <person name="Submissions S."/>
        </authorList>
    </citation>
    <scope>NUCLEOTIDE SEQUENCE [LARGE SCALE GENOMIC DNA]</scope>
    <source>
        <strain evidence="3">ATCC 700200</strain>
    </source>
</reference>
<proteinExistence type="predicted"/>
<feature type="chain" id="PRO_5012527044" evidence="1">
    <location>
        <begin position="30"/>
        <end position="693"/>
    </location>
</feature>
<gene>
    <name evidence="2" type="ORF">SAMN02745166_00998</name>
</gene>
<feature type="signal peptide" evidence="1">
    <location>
        <begin position="1"/>
        <end position="29"/>
    </location>
</feature>
<organism evidence="2 3">
    <name type="scientific">Prosthecobacter debontii</name>
    <dbReference type="NCBI Taxonomy" id="48467"/>
    <lineage>
        <taxon>Bacteria</taxon>
        <taxon>Pseudomonadati</taxon>
        <taxon>Verrucomicrobiota</taxon>
        <taxon>Verrucomicrobiia</taxon>
        <taxon>Verrucomicrobiales</taxon>
        <taxon>Verrucomicrobiaceae</taxon>
        <taxon>Prosthecobacter</taxon>
    </lineage>
</organism>
<dbReference type="AlphaFoldDB" id="A0A1T4X420"/>
<dbReference type="Proteomes" id="UP000190774">
    <property type="component" value="Unassembled WGS sequence"/>
</dbReference>
<sequence length="693" mass="77758">MLLPVRMHLFCFWQRLLGLCALLCVSATAQVTTRGDAVGKLLNDWYQAGTAAGLTAITYENRDGQHSPLEPGRYPQLQIFKPDSKSGPAMGPAVALRTSPTVGNCSMSAPADKGGSLPRMYQIDPQGQRFLMMQYLACNLMIYPEHQDYDPGGNGVGGYGDLYPTNNACTLISQGSSGSDQPFLNSVLTTIAAFPPATQQLLIEKRLLMPTVQAIFRQSNKRVQKEEDYFTGIAHPVVFDAADLDEEKMMRMAHDMRPPQIPPLPQIEVIEETEMQNGRDYFEAEKAHPWKLADTPVSIARIMRGNTSEHVMKISTKKSADLMGRPVQLRWQLLQGDPRLIRLENSAQGAITELHVRWQPPIKTLKGLRSHRVDIGVFATNGLTVSAPAILSFYMLPNEMHFYDEKGHSSEICYQVHNPDLGLPNDPRDLRWLKAMLAASLAGDGLRSRLMEKLLTEPERQSLQKIWIPLNQRWQSIQKLESDETRKDSAPILKNSLQDDLAKTLNEKLEGDRGLTVRTAIERSLEAIAGFTDLYLTFQKELVPLAAQSPKTSATGDIQREIKRLQDLNVLMVEANGHVTTSAPPDRISLADRYYISGLNLTVMSQALFPEVLERSTAPAWVDPRLTTPKPWRDIRRYDEAGKLMGWIRYQAGRTTWFNPEGQLLPEGPDHPEKTKTVIYQKTAEGLLEWLPQ</sequence>